<dbReference type="PANTHER" id="PTHR46446">
    <property type="entry name" value="TRANSCRIPTION FACTOR PRE"/>
    <property type="match status" value="1"/>
</dbReference>
<evidence type="ECO:0000256" key="3">
    <source>
        <dbReference type="ARBA" id="ARBA00023015"/>
    </source>
</evidence>
<keyword evidence="2" id="KW-0341">Growth regulation</keyword>
<proteinExistence type="inferred from homology"/>
<organism evidence="6 7">
    <name type="scientific">Musa troglodytarum</name>
    <name type="common">fe'i banana</name>
    <dbReference type="NCBI Taxonomy" id="320322"/>
    <lineage>
        <taxon>Eukaryota</taxon>
        <taxon>Viridiplantae</taxon>
        <taxon>Streptophyta</taxon>
        <taxon>Embryophyta</taxon>
        <taxon>Tracheophyta</taxon>
        <taxon>Spermatophyta</taxon>
        <taxon>Magnoliopsida</taxon>
        <taxon>Liliopsida</taxon>
        <taxon>Zingiberales</taxon>
        <taxon>Musaceae</taxon>
        <taxon>Musa</taxon>
    </lineage>
</organism>
<dbReference type="PANTHER" id="PTHR46446:SF28">
    <property type="entry name" value="TRANSCRIPTION FACTOR PRE5"/>
    <property type="match status" value="1"/>
</dbReference>
<dbReference type="InterPro" id="IPR011598">
    <property type="entry name" value="bHLH_dom"/>
</dbReference>
<reference evidence="6" key="1">
    <citation type="submission" date="2022-05" db="EMBL/GenBank/DDBJ databases">
        <title>The Musa troglodytarum L. genome provides insights into the mechanism of non-climacteric behaviour and enrichment of carotenoids.</title>
        <authorList>
            <person name="Wang J."/>
        </authorList>
    </citation>
    <scope>NUCLEOTIDE SEQUENCE</scope>
    <source>
        <tissue evidence="6">Leaf</tissue>
    </source>
</reference>
<accession>A0A9E7KBU5</accession>
<evidence type="ECO:0000259" key="5">
    <source>
        <dbReference type="PROSITE" id="PS50888"/>
    </source>
</evidence>
<dbReference type="PROSITE" id="PS50888">
    <property type="entry name" value="BHLH"/>
    <property type="match status" value="1"/>
</dbReference>
<evidence type="ECO:0000256" key="1">
    <source>
        <dbReference type="ARBA" id="ARBA00005510"/>
    </source>
</evidence>
<dbReference type="InterPro" id="IPR036638">
    <property type="entry name" value="HLH_DNA-bd_sf"/>
</dbReference>
<keyword evidence="7" id="KW-1185">Reference proteome</keyword>
<evidence type="ECO:0000256" key="2">
    <source>
        <dbReference type="ARBA" id="ARBA00022604"/>
    </source>
</evidence>
<dbReference type="GO" id="GO:0046983">
    <property type="term" value="F:protein dimerization activity"/>
    <property type="evidence" value="ECO:0007669"/>
    <property type="project" value="InterPro"/>
</dbReference>
<dbReference type="EMBL" id="CP097508">
    <property type="protein sequence ID" value="URE11404.1"/>
    <property type="molecule type" value="Genomic_DNA"/>
</dbReference>
<dbReference type="SUPFAM" id="SSF47459">
    <property type="entry name" value="HLH, helix-loop-helix DNA-binding domain"/>
    <property type="match status" value="1"/>
</dbReference>
<dbReference type="AlphaFoldDB" id="A0A9E7KBU5"/>
<name>A0A9E7KBU5_9LILI</name>
<sequence length="85" mass="9666">MSSRRSRISDEEIKELISKLQFLLPETRRQGASRASAAKLLKETCNYIESLHREVDDLSDRLTELMATMDIGSAQAEIVRSLLRS</sequence>
<dbReference type="Gene3D" id="4.10.280.10">
    <property type="entry name" value="Helix-loop-helix DNA-binding domain"/>
    <property type="match status" value="1"/>
</dbReference>
<evidence type="ECO:0000313" key="6">
    <source>
        <dbReference type="EMBL" id="URE11404.1"/>
    </source>
</evidence>
<evidence type="ECO:0000256" key="4">
    <source>
        <dbReference type="ARBA" id="ARBA00023163"/>
    </source>
</evidence>
<dbReference type="GO" id="GO:0040008">
    <property type="term" value="P:regulation of growth"/>
    <property type="evidence" value="ECO:0007669"/>
    <property type="project" value="InterPro"/>
</dbReference>
<keyword evidence="3" id="KW-0805">Transcription regulation</keyword>
<comment type="similarity">
    <text evidence="1">Belongs to the bHLH protein family.</text>
</comment>
<keyword evidence="4" id="KW-0804">Transcription</keyword>
<dbReference type="InterPro" id="IPR044293">
    <property type="entry name" value="PRE"/>
</dbReference>
<gene>
    <name evidence="6" type="ORF">MUK42_21950</name>
</gene>
<dbReference type="GO" id="GO:0006355">
    <property type="term" value="P:regulation of DNA-templated transcription"/>
    <property type="evidence" value="ECO:0007669"/>
    <property type="project" value="InterPro"/>
</dbReference>
<feature type="domain" description="BHLH" evidence="5">
    <location>
        <begin position="1"/>
        <end position="51"/>
    </location>
</feature>
<dbReference type="Pfam" id="PF23174">
    <property type="entry name" value="bHLH_ILI"/>
    <property type="match status" value="1"/>
</dbReference>
<evidence type="ECO:0000313" key="7">
    <source>
        <dbReference type="Proteomes" id="UP001055439"/>
    </source>
</evidence>
<protein>
    <submittedName>
        <fullName evidence="6">Transcription factor bHLH135</fullName>
    </submittedName>
</protein>
<dbReference type="Proteomes" id="UP001055439">
    <property type="component" value="Chromosome 6"/>
</dbReference>
<dbReference type="OrthoDB" id="988630at2759"/>